<dbReference type="SUPFAM" id="SSF54060">
    <property type="entry name" value="His-Me finger endonucleases"/>
    <property type="match status" value="1"/>
</dbReference>
<dbReference type="Gene3D" id="3.90.75.10">
    <property type="entry name" value="Homing Intron 3 (I-ppo) Encoded Endonuclease, Chain A"/>
    <property type="match status" value="1"/>
</dbReference>
<evidence type="ECO:0000313" key="2">
    <source>
        <dbReference type="EMBL" id="KKK93985.1"/>
    </source>
</evidence>
<dbReference type="InterPro" id="IPR044930">
    <property type="entry name" value="Homing_endonuclease_His-Me"/>
</dbReference>
<protein>
    <recommendedName>
        <fullName evidence="1">HNH nuclease domain-containing protein</fullName>
    </recommendedName>
</protein>
<accession>A0A0F9A715</accession>
<proteinExistence type="predicted"/>
<name>A0A0F9A715_9ZZZZ</name>
<dbReference type="GO" id="GO:0004519">
    <property type="term" value="F:endonuclease activity"/>
    <property type="evidence" value="ECO:0007669"/>
    <property type="project" value="InterPro"/>
</dbReference>
<dbReference type="InterPro" id="IPR003615">
    <property type="entry name" value="HNH_nuc"/>
</dbReference>
<gene>
    <name evidence="2" type="ORF">LCGC14_2687360</name>
</gene>
<sequence>MENIFVLSKVFTWEVDKNECWNVTSHIAELQGYIPVTFKGLRTRAHRLSYIFANGDIPKGGIIRHSCDNNSCINPKHLIMGTKQDNTQDMIHRNRESDWKDRKGHRSKLTANEYDKIKNSKLSSYALAKMYPVSDVQIRRIKNGARGCEGSGHLNP</sequence>
<feature type="domain" description="HNH nuclease" evidence="1">
    <location>
        <begin position="45"/>
        <end position="87"/>
    </location>
</feature>
<comment type="caution">
    <text evidence="2">The sequence shown here is derived from an EMBL/GenBank/DDBJ whole genome shotgun (WGS) entry which is preliminary data.</text>
</comment>
<reference evidence="2" key="1">
    <citation type="journal article" date="2015" name="Nature">
        <title>Complex archaea that bridge the gap between prokaryotes and eukaryotes.</title>
        <authorList>
            <person name="Spang A."/>
            <person name="Saw J.H."/>
            <person name="Jorgensen S.L."/>
            <person name="Zaremba-Niedzwiedzka K."/>
            <person name="Martijn J."/>
            <person name="Lind A.E."/>
            <person name="van Eijk R."/>
            <person name="Schleper C."/>
            <person name="Guy L."/>
            <person name="Ettema T.J."/>
        </authorList>
    </citation>
    <scope>NUCLEOTIDE SEQUENCE</scope>
</reference>
<organism evidence="2">
    <name type="scientific">marine sediment metagenome</name>
    <dbReference type="NCBI Taxonomy" id="412755"/>
    <lineage>
        <taxon>unclassified sequences</taxon>
        <taxon>metagenomes</taxon>
        <taxon>ecological metagenomes</taxon>
    </lineage>
</organism>
<evidence type="ECO:0000259" key="1">
    <source>
        <dbReference type="Pfam" id="PF13392"/>
    </source>
</evidence>
<dbReference type="Pfam" id="PF13392">
    <property type="entry name" value="HNH_3"/>
    <property type="match status" value="1"/>
</dbReference>
<dbReference type="EMBL" id="LAZR01047538">
    <property type="protein sequence ID" value="KKK93985.1"/>
    <property type="molecule type" value="Genomic_DNA"/>
</dbReference>
<dbReference type="AlphaFoldDB" id="A0A0F9A715"/>
<dbReference type="InterPro" id="IPR044925">
    <property type="entry name" value="His-Me_finger_sf"/>
</dbReference>